<organism evidence="1 2">
    <name type="scientific">Jatropha curcas</name>
    <name type="common">Barbados nut</name>
    <dbReference type="NCBI Taxonomy" id="180498"/>
    <lineage>
        <taxon>Eukaryota</taxon>
        <taxon>Viridiplantae</taxon>
        <taxon>Streptophyta</taxon>
        <taxon>Embryophyta</taxon>
        <taxon>Tracheophyta</taxon>
        <taxon>Spermatophyta</taxon>
        <taxon>Magnoliopsida</taxon>
        <taxon>eudicotyledons</taxon>
        <taxon>Gunneridae</taxon>
        <taxon>Pentapetalae</taxon>
        <taxon>rosids</taxon>
        <taxon>fabids</taxon>
        <taxon>Malpighiales</taxon>
        <taxon>Euphorbiaceae</taxon>
        <taxon>Crotonoideae</taxon>
        <taxon>Jatropheae</taxon>
        <taxon>Jatropha</taxon>
    </lineage>
</organism>
<sequence length="151" mass="17265">MASSDLSDEDFLESLGISLDDVDLTADADTHASVTGIFAQTWAFEYFPYTRPKLIHADLGLGLVPSAWRWYRSNLQTVQRKKSLRDLRAFFDTCTLAQVEVGAMAARLQSWIQVDPRFQRSDALSRRRVVLSHPVLRQYYLGERVDLQIRG</sequence>
<dbReference type="EMBL" id="KK914443">
    <property type="protein sequence ID" value="KDP36286.1"/>
    <property type="molecule type" value="Genomic_DNA"/>
</dbReference>
<dbReference type="Proteomes" id="UP000027138">
    <property type="component" value="Unassembled WGS sequence"/>
</dbReference>
<dbReference type="OrthoDB" id="1936739at2759"/>
<protein>
    <recommendedName>
        <fullName evidence="3">Aminotransferase-like plant mobile domain-containing protein</fullName>
    </recommendedName>
</protein>
<evidence type="ECO:0000313" key="2">
    <source>
        <dbReference type="Proteomes" id="UP000027138"/>
    </source>
</evidence>
<reference evidence="1 2" key="1">
    <citation type="journal article" date="2014" name="PLoS ONE">
        <title>Global Analysis of Gene Expression Profiles in Physic Nut (Jatropha curcas L.) Seedlings Exposed to Salt Stress.</title>
        <authorList>
            <person name="Zhang L."/>
            <person name="Zhang C."/>
            <person name="Wu P."/>
            <person name="Chen Y."/>
            <person name="Li M."/>
            <person name="Jiang H."/>
            <person name="Wu G."/>
        </authorList>
    </citation>
    <scope>NUCLEOTIDE SEQUENCE [LARGE SCALE GENOMIC DNA]</scope>
    <source>
        <strain evidence="2">cv. GZQX0401</strain>
        <tissue evidence="1">Young leaves</tissue>
    </source>
</reference>
<name>A0A067KJ98_JATCU</name>
<gene>
    <name evidence="1" type="ORF">JCGZ_09793</name>
</gene>
<evidence type="ECO:0000313" key="1">
    <source>
        <dbReference type="EMBL" id="KDP36286.1"/>
    </source>
</evidence>
<keyword evidence="2" id="KW-1185">Reference proteome</keyword>
<dbReference type="AlphaFoldDB" id="A0A067KJ98"/>
<proteinExistence type="predicted"/>
<evidence type="ECO:0008006" key="3">
    <source>
        <dbReference type="Google" id="ProtNLM"/>
    </source>
</evidence>
<accession>A0A067KJ98</accession>